<feature type="transmembrane region" description="Helical" evidence="8">
    <location>
        <begin position="341"/>
        <end position="368"/>
    </location>
</feature>
<dbReference type="NCBIfam" id="TIGR00710">
    <property type="entry name" value="efflux_Bcr_CflA"/>
    <property type="match status" value="1"/>
</dbReference>
<evidence type="ECO:0000256" key="3">
    <source>
        <dbReference type="ARBA" id="ARBA00022448"/>
    </source>
</evidence>
<feature type="transmembrane region" description="Helical" evidence="8">
    <location>
        <begin position="374"/>
        <end position="394"/>
    </location>
</feature>
<evidence type="ECO:0000313" key="11">
    <source>
        <dbReference type="Proteomes" id="UP000217257"/>
    </source>
</evidence>
<evidence type="ECO:0000256" key="5">
    <source>
        <dbReference type="ARBA" id="ARBA00022692"/>
    </source>
</evidence>
<dbReference type="GO" id="GO:0005886">
    <property type="term" value="C:plasma membrane"/>
    <property type="evidence" value="ECO:0007669"/>
    <property type="project" value="UniProtKB-SubCell"/>
</dbReference>
<keyword evidence="7 8" id="KW-0472">Membrane</keyword>
<dbReference type="Gene3D" id="1.20.1720.10">
    <property type="entry name" value="Multidrug resistance protein D"/>
    <property type="match status" value="1"/>
</dbReference>
<dbReference type="PANTHER" id="PTHR23502">
    <property type="entry name" value="MAJOR FACILITATOR SUPERFAMILY"/>
    <property type="match status" value="1"/>
</dbReference>
<dbReference type="KEGG" id="cfus:CYFUS_002140"/>
<evidence type="ECO:0000256" key="4">
    <source>
        <dbReference type="ARBA" id="ARBA00022475"/>
    </source>
</evidence>
<feature type="transmembrane region" description="Helical" evidence="8">
    <location>
        <begin position="136"/>
        <end position="160"/>
    </location>
</feature>
<keyword evidence="3" id="KW-0813">Transport</keyword>
<dbReference type="InterPro" id="IPR036259">
    <property type="entry name" value="MFS_trans_sf"/>
</dbReference>
<reference evidence="10 11" key="1">
    <citation type="submission" date="2017-06" db="EMBL/GenBank/DDBJ databases">
        <title>Sequencing and comparative analysis of myxobacterial genomes.</title>
        <authorList>
            <person name="Rupp O."/>
            <person name="Goesmann A."/>
            <person name="Sogaard-Andersen L."/>
        </authorList>
    </citation>
    <scope>NUCLEOTIDE SEQUENCE [LARGE SCALE GENOMIC DNA]</scope>
    <source>
        <strain evidence="10 11">DSM 52655</strain>
    </source>
</reference>
<feature type="transmembrane region" description="Helical" evidence="8">
    <location>
        <begin position="78"/>
        <end position="99"/>
    </location>
</feature>
<evidence type="ECO:0000259" key="9">
    <source>
        <dbReference type="PROSITE" id="PS50850"/>
    </source>
</evidence>
<keyword evidence="6 8" id="KW-1133">Transmembrane helix</keyword>
<evidence type="ECO:0000256" key="8">
    <source>
        <dbReference type="SAM" id="Phobius"/>
    </source>
</evidence>
<sequence>MPLRIRPGSFAFTLLLGALSMLPPFSIDMGLPALPVMAQSLGTTSAGASLSLSLFMLGFALAPLVYGPLSDRYGRRPLLLIGCTVFVVAGVGCAVAHSLPVLLSWRFIQGAGAGAGSVLVLAIIRDLFEGATARARLSYVTLVMGIAPMVAPTIGAWVLTVAHWRFIYATLAAGGVVLLLASGLGLEESMRRDAGATLSVKGLVRDYGQALRHRRSIGYSIINALSFGCAFAYISGSSLVLMDVLGVSPTVYGLCFAITAVASMTGAFTNGRLSARGVSAATLLKVGMALCVTGATVLVLMTLGGMARLGTLMPVFFVCHFSIGFISPNATHGALQPMARIAGVASAVLSGLRMLGAALASALVAWFFDGRSALAVTGVMAGFALSALLVYVLLVRPEERRAEPTALPVEA</sequence>
<gene>
    <name evidence="10" type="ORF">CYFUS_002140</name>
</gene>
<keyword evidence="4" id="KW-1003">Cell membrane</keyword>
<accession>A0A250IYA1</accession>
<keyword evidence="5 8" id="KW-0812">Transmembrane</keyword>
<dbReference type="EMBL" id="CP022098">
    <property type="protein sequence ID" value="ATB36725.1"/>
    <property type="molecule type" value="Genomic_DNA"/>
</dbReference>
<feature type="transmembrane region" description="Helical" evidence="8">
    <location>
        <begin position="283"/>
        <end position="303"/>
    </location>
</feature>
<dbReference type="InterPro" id="IPR011701">
    <property type="entry name" value="MFS"/>
</dbReference>
<dbReference type="GO" id="GO:1990961">
    <property type="term" value="P:xenobiotic detoxification by transmembrane export across the plasma membrane"/>
    <property type="evidence" value="ECO:0007669"/>
    <property type="project" value="InterPro"/>
</dbReference>
<evidence type="ECO:0000256" key="6">
    <source>
        <dbReference type="ARBA" id="ARBA00022989"/>
    </source>
</evidence>
<feature type="transmembrane region" description="Helical" evidence="8">
    <location>
        <begin position="251"/>
        <end position="271"/>
    </location>
</feature>
<dbReference type="SUPFAM" id="SSF103473">
    <property type="entry name" value="MFS general substrate transporter"/>
    <property type="match status" value="1"/>
</dbReference>
<dbReference type="InterPro" id="IPR020846">
    <property type="entry name" value="MFS_dom"/>
</dbReference>
<evidence type="ECO:0000256" key="7">
    <source>
        <dbReference type="ARBA" id="ARBA00023136"/>
    </source>
</evidence>
<evidence type="ECO:0000313" key="10">
    <source>
        <dbReference type="EMBL" id="ATB36725.1"/>
    </source>
</evidence>
<dbReference type="PROSITE" id="PS50850">
    <property type="entry name" value="MFS"/>
    <property type="match status" value="1"/>
</dbReference>
<dbReference type="InterPro" id="IPR004812">
    <property type="entry name" value="Efflux_drug-R_Bcr/CmlA"/>
</dbReference>
<evidence type="ECO:0000256" key="1">
    <source>
        <dbReference type="ARBA" id="ARBA00004651"/>
    </source>
</evidence>
<proteinExistence type="inferred from homology"/>
<dbReference type="Proteomes" id="UP000217257">
    <property type="component" value="Chromosome"/>
</dbReference>
<evidence type="ECO:0000256" key="2">
    <source>
        <dbReference type="ARBA" id="ARBA00006236"/>
    </source>
</evidence>
<feature type="domain" description="Major facilitator superfamily (MFS) profile" evidence="9">
    <location>
        <begin position="12"/>
        <end position="399"/>
    </location>
</feature>
<protein>
    <submittedName>
        <fullName evidence="10">Putative multidrug resistance protein</fullName>
    </submittedName>
</protein>
<organism evidence="10 11">
    <name type="scientific">Cystobacter fuscus</name>
    <dbReference type="NCBI Taxonomy" id="43"/>
    <lineage>
        <taxon>Bacteria</taxon>
        <taxon>Pseudomonadati</taxon>
        <taxon>Myxococcota</taxon>
        <taxon>Myxococcia</taxon>
        <taxon>Myxococcales</taxon>
        <taxon>Cystobacterineae</taxon>
        <taxon>Archangiaceae</taxon>
        <taxon>Cystobacter</taxon>
    </lineage>
</organism>
<feature type="transmembrane region" description="Helical" evidence="8">
    <location>
        <begin position="309"/>
        <end position="329"/>
    </location>
</feature>
<dbReference type="CDD" id="cd17320">
    <property type="entry name" value="MFS_MdfA_MDR_like"/>
    <property type="match status" value="1"/>
</dbReference>
<feature type="transmembrane region" description="Helical" evidence="8">
    <location>
        <begin position="166"/>
        <end position="186"/>
    </location>
</feature>
<comment type="similarity">
    <text evidence="2">Belongs to the major facilitator superfamily. Bcr/CmlA family.</text>
</comment>
<dbReference type="PANTHER" id="PTHR23502:SF132">
    <property type="entry name" value="POLYAMINE TRANSPORTER 2-RELATED"/>
    <property type="match status" value="1"/>
</dbReference>
<comment type="subcellular location">
    <subcellularLocation>
        <location evidence="1">Cell membrane</location>
        <topology evidence="1">Multi-pass membrane protein</topology>
    </subcellularLocation>
</comment>
<dbReference type="AlphaFoldDB" id="A0A250IYA1"/>
<feature type="transmembrane region" description="Helical" evidence="8">
    <location>
        <begin position="221"/>
        <end position="245"/>
    </location>
</feature>
<dbReference type="Pfam" id="PF07690">
    <property type="entry name" value="MFS_1"/>
    <property type="match status" value="1"/>
</dbReference>
<feature type="transmembrane region" description="Helical" evidence="8">
    <location>
        <begin position="105"/>
        <end position="124"/>
    </location>
</feature>
<name>A0A250IYA1_9BACT</name>
<dbReference type="GO" id="GO:0042910">
    <property type="term" value="F:xenobiotic transmembrane transporter activity"/>
    <property type="evidence" value="ECO:0007669"/>
    <property type="project" value="InterPro"/>
</dbReference>
<feature type="transmembrane region" description="Helical" evidence="8">
    <location>
        <begin position="48"/>
        <end position="66"/>
    </location>
</feature>